<reference evidence="4 5" key="1">
    <citation type="submission" date="2013-03" db="EMBL/GenBank/DDBJ databases">
        <title>The Genome Sequence of Exophiala aquamarina CBS 119918.</title>
        <authorList>
            <consortium name="The Broad Institute Genomics Platform"/>
            <person name="Cuomo C."/>
            <person name="de Hoog S."/>
            <person name="Gorbushina A."/>
            <person name="Walker B."/>
            <person name="Young S.K."/>
            <person name="Zeng Q."/>
            <person name="Gargeya S."/>
            <person name="Fitzgerald M."/>
            <person name="Haas B."/>
            <person name="Abouelleil A."/>
            <person name="Allen A.W."/>
            <person name="Alvarado L."/>
            <person name="Arachchi H.M."/>
            <person name="Berlin A.M."/>
            <person name="Chapman S.B."/>
            <person name="Gainer-Dewar J."/>
            <person name="Goldberg J."/>
            <person name="Griggs A."/>
            <person name="Gujja S."/>
            <person name="Hansen M."/>
            <person name="Howarth C."/>
            <person name="Imamovic A."/>
            <person name="Ireland A."/>
            <person name="Larimer J."/>
            <person name="McCowan C."/>
            <person name="Murphy C."/>
            <person name="Pearson M."/>
            <person name="Poon T.W."/>
            <person name="Priest M."/>
            <person name="Roberts A."/>
            <person name="Saif S."/>
            <person name="Shea T."/>
            <person name="Sisk P."/>
            <person name="Sykes S."/>
            <person name="Wortman J."/>
            <person name="Nusbaum C."/>
            <person name="Birren B."/>
        </authorList>
    </citation>
    <scope>NUCLEOTIDE SEQUENCE [LARGE SCALE GENOMIC DNA]</scope>
    <source>
        <strain evidence="4 5">CBS 119918</strain>
    </source>
</reference>
<dbReference type="AlphaFoldDB" id="A0A072PYB5"/>
<feature type="compositionally biased region" description="Basic and acidic residues" evidence="1">
    <location>
        <begin position="567"/>
        <end position="584"/>
    </location>
</feature>
<dbReference type="STRING" id="1182545.A0A072PYB5"/>
<proteinExistence type="predicted"/>
<accession>A0A072PYB5</accession>
<dbReference type="InterPro" id="IPR045153">
    <property type="entry name" value="Est1/Ebs1-like"/>
</dbReference>
<feature type="domain" description="DNA/RNA-binding" evidence="2">
    <location>
        <begin position="193"/>
        <end position="465"/>
    </location>
</feature>
<sequence>MEEVAEKASNLYHRNVDCAEKDLAVLVAHKEPIYAKLEPQLARLRKTCQDFVFVDFDSATEARAETRLWDAHAKVNQKFRSFLAKFRDVDGKKKHVERRKAEKLYLEFIKSSMRFYRGYIQRLASHFRGIPEILEVAKKFSLETLSVEPVVSIDDLRKKQIVRSCYLSLVQLGDLSRYRETELQTKERDWGPAKGYYQLAIKLDPHSGVAYNQLAVIALTDQDHLRAVYYLYRAITVRNFAPQAPGNLELEFKKIRTRASQGMPISSTATEEDNALSDHFIIYHSRCAERGFVPGDDQQNEIFRRLADDLREKPFDTRVRKFCLINIAAEDVTAQKARGKSLPVLVFQQLNVGTFFLLMKLMLDELQRLAKSPNTGTTTDDDKSINVTPVTRRILPHLRLYSSWLLSKADYLLASETLKVQMREFWLVYAEALSSLAATYSLVDIPEIPYLLDEDLDTLGFSPFSDLVRKTLFYLQDQAKPAYDELQFGPRSPEVEMLYRIKCLVKDGVILCRGKCGIMPIPLKFAGMCFVFLDEDGGPSIGKGLVSPHETHTSSINSISREDIEAAKQSRNTVEKALGHHEDASDAGVSASATSTMENMVNNLTQPEPPRRTAHSNHLHDESLPSALKTPTAQSFAERGASQSQLQQQTFTAHDLVQQIQRSPRSSFPLLGDSATNRPMLPSIMNSPFAPLPGETPGSSPRSSTVQRLHAPFVISPQTRQFQVNLLHQQQQVQLRSSPLESPQPTMSSLFETPSKMTVRMRAADQSQSVLSPWQDPPYQPVISESVVPKRAPQPAPFGAIGDPRPKSSGGPTSGQLG</sequence>
<comment type="caution">
    <text evidence="4">The sequence shown here is derived from an EMBL/GenBank/DDBJ whole genome shotgun (WGS) entry which is preliminary data.</text>
</comment>
<keyword evidence="5" id="KW-1185">Reference proteome</keyword>
<organism evidence="4 5">
    <name type="scientific">Exophiala aquamarina CBS 119918</name>
    <dbReference type="NCBI Taxonomy" id="1182545"/>
    <lineage>
        <taxon>Eukaryota</taxon>
        <taxon>Fungi</taxon>
        <taxon>Dikarya</taxon>
        <taxon>Ascomycota</taxon>
        <taxon>Pezizomycotina</taxon>
        <taxon>Eurotiomycetes</taxon>
        <taxon>Chaetothyriomycetidae</taxon>
        <taxon>Chaetothyriales</taxon>
        <taxon>Herpotrichiellaceae</taxon>
        <taxon>Exophiala</taxon>
    </lineage>
</organism>
<dbReference type="PANTHER" id="PTHR15696:SF36">
    <property type="entry name" value="NONSENSE-MEDIATED MRNA DECAY FACTOR"/>
    <property type="match status" value="1"/>
</dbReference>
<feature type="region of interest" description="Disordered" evidence="1">
    <location>
        <begin position="567"/>
        <end position="624"/>
    </location>
</feature>
<feature type="compositionally biased region" description="Polar residues" evidence="1">
    <location>
        <begin position="591"/>
        <end position="606"/>
    </location>
</feature>
<evidence type="ECO:0000259" key="3">
    <source>
        <dbReference type="Pfam" id="PF10374"/>
    </source>
</evidence>
<name>A0A072PYB5_9EURO</name>
<dbReference type="Gene3D" id="1.25.40.10">
    <property type="entry name" value="Tetratricopeptide repeat domain"/>
    <property type="match status" value="1"/>
</dbReference>
<evidence type="ECO:0000313" key="4">
    <source>
        <dbReference type="EMBL" id="KEF60615.1"/>
    </source>
</evidence>
<gene>
    <name evidence="4" type="ORF">A1O9_02176</name>
</gene>
<evidence type="ECO:0008006" key="6">
    <source>
        <dbReference type="Google" id="ProtNLM"/>
    </source>
</evidence>
<evidence type="ECO:0000259" key="2">
    <source>
        <dbReference type="Pfam" id="PF10373"/>
    </source>
</evidence>
<evidence type="ECO:0000256" key="1">
    <source>
        <dbReference type="SAM" id="MobiDB-lite"/>
    </source>
</evidence>
<dbReference type="Proteomes" id="UP000027920">
    <property type="component" value="Unassembled WGS sequence"/>
</dbReference>
<dbReference type="SUPFAM" id="SSF48452">
    <property type="entry name" value="TPR-like"/>
    <property type="match status" value="1"/>
</dbReference>
<feature type="region of interest" description="Disordered" evidence="1">
    <location>
        <begin position="631"/>
        <end position="650"/>
    </location>
</feature>
<dbReference type="HOGENOM" id="CLU_013363_1_1_1"/>
<dbReference type="InterPro" id="IPR011990">
    <property type="entry name" value="TPR-like_helical_dom_sf"/>
</dbReference>
<dbReference type="OrthoDB" id="69928at2759"/>
<dbReference type="GeneID" id="25277121"/>
<feature type="domain" description="Telomerase activating protein Est1-like N-terminal" evidence="3">
    <location>
        <begin position="64"/>
        <end position="181"/>
    </location>
</feature>
<dbReference type="InterPro" id="IPR018834">
    <property type="entry name" value="DNA/RNA-bd_Est1-type"/>
</dbReference>
<dbReference type="EMBL" id="AMGV01000002">
    <property type="protein sequence ID" value="KEF60615.1"/>
    <property type="molecule type" value="Genomic_DNA"/>
</dbReference>
<evidence type="ECO:0000313" key="5">
    <source>
        <dbReference type="Proteomes" id="UP000027920"/>
    </source>
</evidence>
<dbReference type="PANTHER" id="PTHR15696">
    <property type="entry name" value="SMG-7 SUPPRESSOR WITH MORPHOLOGICAL EFFECT ON GENITALIA PROTEIN 7"/>
    <property type="match status" value="1"/>
</dbReference>
<protein>
    <recommendedName>
        <fullName evidence="6">Protein SMG7</fullName>
    </recommendedName>
</protein>
<feature type="region of interest" description="Disordered" evidence="1">
    <location>
        <begin position="762"/>
        <end position="818"/>
    </location>
</feature>
<dbReference type="Pfam" id="PF10374">
    <property type="entry name" value="EST1"/>
    <property type="match status" value="1"/>
</dbReference>
<feature type="region of interest" description="Disordered" evidence="1">
    <location>
        <begin position="543"/>
        <end position="562"/>
    </location>
</feature>
<dbReference type="RefSeq" id="XP_013263205.1">
    <property type="nucleotide sequence ID" value="XM_013407751.1"/>
</dbReference>
<dbReference type="VEuPathDB" id="FungiDB:A1O9_02176"/>
<dbReference type="Pfam" id="PF10373">
    <property type="entry name" value="EST1_DNA_bind"/>
    <property type="match status" value="1"/>
</dbReference>
<dbReference type="InterPro" id="IPR019458">
    <property type="entry name" value="Est1-like_N"/>
</dbReference>